<sequence length="253" mass="26560">MKHNYFRIFQTYCKRSAILGFSLSLFSCGVTGFASEHSFVRVPVKTETEVIHVNLLHGDVKKLYGVNVGTVNTISERLIGLQVGGANISEGKAYGAQVGLLYNSAKKGGLSIQVGIANNVEEGGAGAQIGFYNRGVNGGYYVTGGVYNRGSSGATIGLINNESLGINIGGFNYGYGINIGAINSGKGLSIGAINIGDDGNLQVGILNFCTDGPFPIMIVLNYCSKPEPEKTETKPAATKVDTKIAPEPAPTKK</sequence>
<dbReference type="OrthoDB" id="331039at2"/>
<evidence type="ECO:0000256" key="1">
    <source>
        <dbReference type="SAM" id="MobiDB-lite"/>
    </source>
</evidence>
<reference evidence="2 5" key="2">
    <citation type="submission" date="2018-11" db="EMBL/GenBank/DDBJ databases">
        <title>Complete genome sequence of Leptospira kmetyi isolate LS 001/16 from soil sample associated with a leptospirosis patient in Kelantan.</title>
        <authorList>
            <person name="Muhammad Yusoff F."/>
            <person name="Muhammad Yusoff S."/>
            <person name="Ahmad M.N."/>
            <person name="Yusof N.Y."/>
            <person name="Aziah I."/>
        </authorList>
    </citation>
    <scope>NUCLEOTIDE SEQUENCE [LARGE SCALE GENOMIC DNA]</scope>
    <source>
        <strain evidence="2 5">LS 001/16</strain>
    </source>
</reference>
<dbReference type="EMBL" id="CP033614">
    <property type="protein sequence ID" value="AYV54468.1"/>
    <property type="molecule type" value="Genomic_DNA"/>
</dbReference>
<dbReference type="Proteomes" id="UP000231919">
    <property type="component" value="Unassembled WGS sequence"/>
</dbReference>
<feature type="region of interest" description="Disordered" evidence="1">
    <location>
        <begin position="227"/>
        <end position="253"/>
    </location>
</feature>
<dbReference type="EMBL" id="NPDP01000009">
    <property type="protein sequence ID" value="PJZ30530.1"/>
    <property type="molecule type" value="Genomic_DNA"/>
</dbReference>
<protein>
    <recommendedName>
        <fullName evidence="6">Lipoprotein</fullName>
    </recommendedName>
</protein>
<evidence type="ECO:0000313" key="2">
    <source>
        <dbReference type="EMBL" id="AYV54468.1"/>
    </source>
</evidence>
<dbReference type="PROSITE" id="PS51257">
    <property type="entry name" value="PROKAR_LIPOPROTEIN"/>
    <property type="match status" value="1"/>
</dbReference>
<name>A0A2M9XST3_9LEPT</name>
<proteinExistence type="predicted"/>
<gene>
    <name evidence="3" type="ORF">CH378_06535</name>
    <name evidence="2" type="ORF">EFP84_02390</name>
</gene>
<dbReference type="AlphaFoldDB" id="A0A2M9XST3"/>
<accession>A0A2M9XST3</accession>
<keyword evidence="4" id="KW-1185">Reference proteome</keyword>
<evidence type="ECO:0000313" key="4">
    <source>
        <dbReference type="Proteomes" id="UP000231919"/>
    </source>
</evidence>
<reference evidence="3 4" key="1">
    <citation type="submission" date="2017-07" db="EMBL/GenBank/DDBJ databases">
        <title>Leptospira spp. isolated from tropical soils.</title>
        <authorList>
            <person name="Thibeaux R."/>
            <person name="Iraola G."/>
            <person name="Ferres I."/>
            <person name="Bierque E."/>
            <person name="Girault D."/>
            <person name="Soupe-Gilbert M.-E."/>
            <person name="Picardeau M."/>
            <person name="Goarant C."/>
        </authorList>
    </citation>
    <scope>NUCLEOTIDE SEQUENCE [LARGE SCALE GENOMIC DNA]</scope>
    <source>
        <strain evidence="3 4">JW2-C-B1</strain>
    </source>
</reference>
<dbReference type="NCBIfam" id="NF047436">
    <property type="entry name" value="LA_2272_repeat"/>
    <property type="match status" value="2"/>
</dbReference>
<dbReference type="Proteomes" id="UP000276407">
    <property type="component" value="Chromosome 1"/>
</dbReference>
<evidence type="ECO:0000313" key="3">
    <source>
        <dbReference type="EMBL" id="PJZ30530.1"/>
    </source>
</evidence>
<dbReference type="InterPro" id="IPR058093">
    <property type="entry name" value="LA_2272-like"/>
</dbReference>
<organism evidence="2 5">
    <name type="scientific">Leptospira kmetyi</name>
    <dbReference type="NCBI Taxonomy" id="408139"/>
    <lineage>
        <taxon>Bacteria</taxon>
        <taxon>Pseudomonadati</taxon>
        <taxon>Spirochaetota</taxon>
        <taxon>Spirochaetia</taxon>
        <taxon>Leptospirales</taxon>
        <taxon>Leptospiraceae</taxon>
        <taxon>Leptospira</taxon>
    </lineage>
</organism>
<evidence type="ECO:0008006" key="6">
    <source>
        <dbReference type="Google" id="ProtNLM"/>
    </source>
</evidence>
<dbReference type="KEGG" id="lkm:EFP84_02390"/>
<dbReference type="RefSeq" id="WP_010574698.1">
    <property type="nucleotide sequence ID" value="NZ_CP033614.1"/>
</dbReference>
<evidence type="ECO:0000313" key="5">
    <source>
        <dbReference type="Proteomes" id="UP000276407"/>
    </source>
</evidence>
<dbReference type="NCBIfam" id="NF047435">
    <property type="entry name" value="LA_2272_fam_lipo"/>
    <property type="match status" value="1"/>
</dbReference>